<sequence>MKNTAAVRAVILLDAGQCRPCPLTHAAREAPIAILPCAASIAPMLKRALRVDLPGRRIAILAKLSCTVIGNTVRVPISAVPYRPTTGTAPPAGPGNNYESAESYNWRLLRETLYIANVLRRGGVLLLKRGRFSCA</sequence>
<dbReference type="Proteomes" id="UP000299102">
    <property type="component" value="Unassembled WGS sequence"/>
</dbReference>
<reference evidence="1 2" key="1">
    <citation type="journal article" date="2019" name="Commun. Biol.">
        <title>The bagworm genome reveals a unique fibroin gene that provides high tensile strength.</title>
        <authorList>
            <person name="Kono N."/>
            <person name="Nakamura H."/>
            <person name="Ohtoshi R."/>
            <person name="Tomita M."/>
            <person name="Numata K."/>
            <person name="Arakawa K."/>
        </authorList>
    </citation>
    <scope>NUCLEOTIDE SEQUENCE [LARGE SCALE GENOMIC DNA]</scope>
</reference>
<dbReference type="EMBL" id="BGZK01000300">
    <property type="protein sequence ID" value="GBP35183.1"/>
    <property type="molecule type" value="Genomic_DNA"/>
</dbReference>
<dbReference type="AlphaFoldDB" id="A0A4C1V8U1"/>
<proteinExistence type="predicted"/>
<keyword evidence="2" id="KW-1185">Reference proteome</keyword>
<evidence type="ECO:0000313" key="2">
    <source>
        <dbReference type="Proteomes" id="UP000299102"/>
    </source>
</evidence>
<protein>
    <submittedName>
        <fullName evidence="1">Uncharacterized protein</fullName>
    </submittedName>
</protein>
<evidence type="ECO:0000313" key="1">
    <source>
        <dbReference type="EMBL" id="GBP35183.1"/>
    </source>
</evidence>
<accession>A0A4C1V8U1</accession>
<name>A0A4C1V8U1_EUMVA</name>
<organism evidence="1 2">
    <name type="scientific">Eumeta variegata</name>
    <name type="common">Bagworm moth</name>
    <name type="synonym">Eumeta japonica</name>
    <dbReference type="NCBI Taxonomy" id="151549"/>
    <lineage>
        <taxon>Eukaryota</taxon>
        <taxon>Metazoa</taxon>
        <taxon>Ecdysozoa</taxon>
        <taxon>Arthropoda</taxon>
        <taxon>Hexapoda</taxon>
        <taxon>Insecta</taxon>
        <taxon>Pterygota</taxon>
        <taxon>Neoptera</taxon>
        <taxon>Endopterygota</taxon>
        <taxon>Lepidoptera</taxon>
        <taxon>Glossata</taxon>
        <taxon>Ditrysia</taxon>
        <taxon>Tineoidea</taxon>
        <taxon>Psychidae</taxon>
        <taxon>Oiketicinae</taxon>
        <taxon>Eumeta</taxon>
    </lineage>
</organism>
<gene>
    <name evidence="1" type="ORF">EVAR_18308_1</name>
</gene>
<comment type="caution">
    <text evidence="1">The sequence shown here is derived from an EMBL/GenBank/DDBJ whole genome shotgun (WGS) entry which is preliminary data.</text>
</comment>